<feature type="region of interest" description="Disordered" evidence="2">
    <location>
        <begin position="14"/>
        <end position="38"/>
    </location>
</feature>
<gene>
    <name evidence="4" type="ORF">FSCG_01327</name>
</gene>
<organism evidence="4 5">
    <name type="scientific">Fusobacterium vincentii 4_1_13</name>
    <dbReference type="NCBI Taxonomy" id="469606"/>
    <lineage>
        <taxon>Bacteria</taxon>
        <taxon>Fusobacteriati</taxon>
        <taxon>Fusobacteriota</taxon>
        <taxon>Fusobacteriia</taxon>
        <taxon>Fusobacteriales</taxon>
        <taxon>Fusobacteriaceae</taxon>
        <taxon>Fusobacterium</taxon>
    </lineage>
</organism>
<evidence type="ECO:0000256" key="3">
    <source>
        <dbReference type="SAM" id="Phobius"/>
    </source>
</evidence>
<keyword evidence="3" id="KW-1133">Transmembrane helix</keyword>
<evidence type="ECO:0000313" key="4">
    <source>
        <dbReference type="EMBL" id="EEO40614.1"/>
    </source>
</evidence>
<evidence type="ECO:0000256" key="2">
    <source>
        <dbReference type="SAM" id="MobiDB-lite"/>
    </source>
</evidence>
<name>A0A0M1VVD1_FUSVC</name>
<accession>A0A0M1VVD1</accession>
<dbReference type="AlphaFoldDB" id="A0A0M1VVD1"/>
<dbReference type="HOGENOM" id="CLU_1370445_0_0_0"/>
<feature type="coiled-coil region" evidence="1">
    <location>
        <begin position="64"/>
        <end position="114"/>
    </location>
</feature>
<keyword evidence="3" id="KW-0472">Membrane</keyword>
<dbReference type="RefSeq" id="WP_008803213.1">
    <property type="nucleotide sequence ID" value="NZ_KQ235737.1"/>
</dbReference>
<dbReference type="Proteomes" id="UP000004925">
    <property type="component" value="Unassembled WGS sequence"/>
</dbReference>
<protein>
    <submittedName>
        <fullName evidence="4">Uncharacterized protein</fullName>
    </submittedName>
</protein>
<evidence type="ECO:0000256" key="1">
    <source>
        <dbReference type="SAM" id="Coils"/>
    </source>
</evidence>
<comment type="caution">
    <text evidence="4">The sequence shown here is derived from an EMBL/GenBank/DDBJ whole genome shotgun (WGS) entry which is preliminary data.</text>
</comment>
<keyword evidence="3" id="KW-0812">Transmembrane</keyword>
<reference evidence="4 5" key="1">
    <citation type="submission" date="2011-10" db="EMBL/GenBank/DDBJ databases">
        <title>The Genome Sequence of Fusobacterium sp. 4_1_13.</title>
        <authorList>
            <consortium name="The Broad Institute Genome Sequencing Platform"/>
            <person name="Earl A."/>
            <person name="Ward D."/>
            <person name="Feldgarden M."/>
            <person name="Gevers D."/>
            <person name="Strauss J."/>
            <person name="Ambrose C."/>
            <person name="Allen-Vercoe E."/>
            <person name="Young S.K."/>
            <person name="Zeng Q."/>
            <person name="Gargeya S."/>
            <person name="Fitzgerald M."/>
            <person name="Haas B."/>
            <person name="Abouelleil A."/>
            <person name="Alvarado L."/>
            <person name="Arachchi H.M."/>
            <person name="Berlin A."/>
            <person name="Brown A."/>
            <person name="Chapman S.B."/>
            <person name="Chen Z."/>
            <person name="Dunbar C."/>
            <person name="Freedman E."/>
            <person name="Gearin G."/>
            <person name="Goldberg J."/>
            <person name="Griggs A."/>
            <person name="Gujja S."/>
            <person name="Heiman D."/>
            <person name="Howarth C."/>
            <person name="Larson L."/>
            <person name="Lui A."/>
            <person name="MacDonald P.J."/>
            <person name="Montmayeur A."/>
            <person name="Murphy C."/>
            <person name="Neiman D."/>
            <person name="Pearson M."/>
            <person name="Priest M."/>
            <person name="Roberts A."/>
            <person name="Saif S."/>
            <person name="Shea T."/>
            <person name="Shenoy N."/>
            <person name="Sisk P."/>
            <person name="Stolte C."/>
            <person name="Sykes S."/>
            <person name="Wortman J."/>
            <person name="Nusbaum C."/>
            <person name="Birren B."/>
        </authorList>
    </citation>
    <scope>NUCLEOTIDE SEQUENCE [LARGE SCALE GENOMIC DNA]</scope>
    <source>
        <strain evidence="4 5">4_1_13</strain>
    </source>
</reference>
<proteinExistence type="predicted"/>
<sequence length="199" mass="23306">MSILDELGIYDEKKNGEYQNFNENDEKKESSDSENINNRSIDFTEDDIEKLIKRIIDSSLKQNNANLKDKIDTLITLIKETNSEIKNLSFNDMNKELESTIETIEEIRESVYEQLLNYQKNVTDTVAERFKIMLENLIEVTSKLREINIILNENLGIDNFINKVSENKNKNNRKSNFIIYTLLLIFGILGLVIFKLKMR</sequence>
<keyword evidence="1" id="KW-0175">Coiled coil</keyword>
<evidence type="ECO:0000313" key="5">
    <source>
        <dbReference type="Proteomes" id="UP000004925"/>
    </source>
</evidence>
<dbReference type="EMBL" id="ACDE02000018">
    <property type="protein sequence ID" value="EEO40614.1"/>
    <property type="molecule type" value="Genomic_DNA"/>
</dbReference>
<feature type="transmembrane region" description="Helical" evidence="3">
    <location>
        <begin position="177"/>
        <end position="196"/>
    </location>
</feature>